<comment type="catalytic activity">
    <reaction evidence="1">
        <text>Release of an N-terminal amino acid, Xaa-|-Yaa-, in which Xaa is preferably Leu, but may be other amino acids including Pro although not Arg or Lys, and Yaa may be Pro. Amino acid amides and methyl esters are also readily hydrolyzed, but rates on arylamides are exceedingly low.</text>
        <dbReference type="EC" id="3.4.11.1"/>
    </reaction>
</comment>
<comment type="catalytic activity">
    <reaction evidence="2">
        <text>Release of N-terminal proline from a peptide.</text>
        <dbReference type="EC" id="3.4.11.5"/>
    </reaction>
</comment>
<keyword evidence="6" id="KW-0031">Aminopeptidase</keyword>
<comment type="subunit">
    <text evidence="5">Homohexamer (dimer of homotrimers).</text>
</comment>
<protein>
    <submittedName>
        <fullName evidence="14">Leucine aminopeptidase 2, chloroplastic-like</fullName>
    </submittedName>
</protein>
<evidence type="ECO:0000256" key="11">
    <source>
        <dbReference type="ARBA" id="ARBA00049972"/>
    </source>
</evidence>
<gene>
    <name evidence="14" type="primary">LOC109711509</name>
</gene>
<dbReference type="InterPro" id="IPR000819">
    <property type="entry name" value="Peptidase_M17_C"/>
</dbReference>
<keyword evidence="10" id="KW-0464">Manganese</keyword>
<evidence type="ECO:0000256" key="2">
    <source>
        <dbReference type="ARBA" id="ARBA00001585"/>
    </source>
</evidence>
<evidence type="ECO:0000256" key="3">
    <source>
        <dbReference type="ARBA" id="ARBA00001936"/>
    </source>
</evidence>
<dbReference type="Proteomes" id="UP000515123">
    <property type="component" value="Linkage group 6"/>
</dbReference>
<evidence type="ECO:0000256" key="5">
    <source>
        <dbReference type="ARBA" id="ARBA00011867"/>
    </source>
</evidence>
<feature type="domain" description="Cytosol aminopeptidase" evidence="12">
    <location>
        <begin position="442"/>
        <end position="449"/>
    </location>
</feature>
<keyword evidence="7" id="KW-0645">Protease</keyword>
<evidence type="ECO:0000256" key="8">
    <source>
        <dbReference type="ARBA" id="ARBA00022723"/>
    </source>
</evidence>
<evidence type="ECO:0000256" key="10">
    <source>
        <dbReference type="ARBA" id="ARBA00023211"/>
    </source>
</evidence>
<keyword evidence="9" id="KW-0378">Hydrolase</keyword>
<dbReference type="HAMAP" id="MF_00181">
    <property type="entry name" value="Cytosol_peptidase_M17"/>
    <property type="match status" value="1"/>
</dbReference>
<organism evidence="13 14">
    <name type="scientific">Ananas comosus</name>
    <name type="common">Pineapple</name>
    <name type="synonym">Ananas ananas</name>
    <dbReference type="NCBI Taxonomy" id="4615"/>
    <lineage>
        <taxon>Eukaryota</taxon>
        <taxon>Viridiplantae</taxon>
        <taxon>Streptophyta</taxon>
        <taxon>Embryophyta</taxon>
        <taxon>Tracheophyta</taxon>
        <taxon>Spermatophyta</taxon>
        <taxon>Magnoliopsida</taxon>
        <taxon>Liliopsida</taxon>
        <taxon>Poales</taxon>
        <taxon>Bromeliaceae</taxon>
        <taxon>Bromelioideae</taxon>
        <taxon>Ananas</taxon>
    </lineage>
</organism>
<evidence type="ECO:0000256" key="9">
    <source>
        <dbReference type="ARBA" id="ARBA00022801"/>
    </source>
</evidence>
<dbReference type="PRINTS" id="PR00481">
    <property type="entry name" value="LAMNOPPTDASE"/>
</dbReference>
<comment type="similarity">
    <text evidence="4">Belongs to the peptidase M17 family.</text>
</comment>
<dbReference type="InterPro" id="IPR043472">
    <property type="entry name" value="Macro_dom-like"/>
</dbReference>
<evidence type="ECO:0000256" key="4">
    <source>
        <dbReference type="ARBA" id="ARBA00009528"/>
    </source>
</evidence>
<evidence type="ECO:0000313" key="14">
    <source>
        <dbReference type="RefSeq" id="XP_020090183.1"/>
    </source>
</evidence>
<evidence type="ECO:0000313" key="13">
    <source>
        <dbReference type="Proteomes" id="UP000515123"/>
    </source>
</evidence>
<dbReference type="PANTHER" id="PTHR11963:SF23">
    <property type="entry name" value="CYTOSOL AMINOPEPTIDASE"/>
    <property type="match status" value="1"/>
</dbReference>
<dbReference type="FunFam" id="3.40.630.10:FF:000033">
    <property type="entry name" value="M17 leucyl aminopeptidase"/>
    <property type="match status" value="1"/>
</dbReference>
<dbReference type="GeneID" id="109711509"/>
<evidence type="ECO:0000256" key="6">
    <source>
        <dbReference type="ARBA" id="ARBA00022438"/>
    </source>
</evidence>
<dbReference type="GO" id="GO:0070006">
    <property type="term" value="F:metalloaminopeptidase activity"/>
    <property type="evidence" value="ECO:0007669"/>
    <property type="project" value="InterPro"/>
</dbReference>
<dbReference type="OrthoDB" id="412814at2759"/>
<dbReference type="Gramene" id="Aco011566.1.mrna1">
    <property type="protein sequence ID" value="Aco011566.1.mrna1"/>
    <property type="gene ID" value="Aco011566.1.path1"/>
</dbReference>
<dbReference type="CDD" id="cd00433">
    <property type="entry name" value="Peptidase_M17"/>
    <property type="match status" value="1"/>
</dbReference>
<proteinExistence type="inferred from homology"/>
<dbReference type="RefSeq" id="XP_020090183.1">
    <property type="nucleotide sequence ID" value="XM_020234594.1"/>
</dbReference>
<keyword evidence="13" id="KW-1185">Reference proteome</keyword>
<keyword evidence="8" id="KW-0479">Metal-binding</keyword>
<name>A0A6P5F9Q2_ANACO</name>
<dbReference type="NCBIfam" id="NF002076">
    <property type="entry name" value="PRK00913.2-3"/>
    <property type="match status" value="1"/>
</dbReference>
<dbReference type="FunFam" id="3.40.220.10:FF:000011">
    <property type="entry name" value="Leucine aminopeptidase 2, chloroplastic"/>
    <property type="match status" value="1"/>
</dbReference>
<dbReference type="Gene3D" id="3.40.630.10">
    <property type="entry name" value="Zn peptidases"/>
    <property type="match status" value="1"/>
</dbReference>
<dbReference type="GO" id="GO:0030145">
    <property type="term" value="F:manganese ion binding"/>
    <property type="evidence" value="ECO:0007669"/>
    <property type="project" value="InterPro"/>
</dbReference>
<dbReference type="Pfam" id="PF00883">
    <property type="entry name" value="Peptidase_M17"/>
    <property type="match status" value="1"/>
</dbReference>
<dbReference type="SUPFAM" id="SSF53187">
    <property type="entry name" value="Zn-dependent exopeptidases"/>
    <property type="match status" value="1"/>
</dbReference>
<reference evidence="13" key="1">
    <citation type="journal article" date="2015" name="Nat. Genet.">
        <title>The pineapple genome and the evolution of CAM photosynthesis.</title>
        <authorList>
            <person name="Ming R."/>
            <person name="VanBuren R."/>
            <person name="Wai C.M."/>
            <person name="Tang H."/>
            <person name="Schatz M.C."/>
            <person name="Bowers J.E."/>
            <person name="Lyons E."/>
            <person name="Wang M.L."/>
            <person name="Chen J."/>
            <person name="Biggers E."/>
            <person name="Zhang J."/>
            <person name="Huang L."/>
            <person name="Zhang L."/>
            <person name="Miao W."/>
            <person name="Zhang J."/>
            <person name="Ye Z."/>
            <person name="Miao C."/>
            <person name="Lin Z."/>
            <person name="Wang H."/>
            <person name="Zhou H."/>
            <person name="Yim W.C."/>
            <person name="Priest H.D."/>
            <person name="Zheng C."/>
            <person name="Woodhouse M."/>
            <person name="Edger P.P."/>
            <person name="Guyot R."/>
            <person name="Guo H.B."/>
            <person name="Guo H."/>
            <person name="Zheng G."/>
            <person name="Singh R."/>
            <person name="Sharma A."/>
            <person name="Min X."/>
            <person name="Zheng Y."/>
            <person name="Lee H."/>
            <person name="Gurtowski J."/>
            <person name="Sedlazeck F.J."/>
            <person name="Harkess A."/>
            <person name="McKain M.R."/>
            <person name="Liao Z."/>
            <person name="Fang J."/>
            <person name="Liu J."/>
            <person name="Zhang X."/>
            <person name="Zhang Q."/>
            <person name="Hu W."/>
            <person name="Qin Y."/>
            <person name="Wang K."/>
            <person name="Chen L.Y."/>
            <person name="Shirley N."/>
            <person name="Lin Y.R."/>
            <person name="Liu L.Y."/>
            <person name="Hernandez A.G."/>
            <person name="Wright C.L."/>
            <person name="Bulone V."/>
            <person name="Tuskan G.A."/>
            <person name="Heath K."/>
            <person name="Zee F."/>
            <person name="Moore P.H."/>
            <person name="Sunkar R."/>
            <person name="Leebens-Mack J.H."/>
            <person name="Mockler T."/>
            <person name="Bennetzen J.L."/>
            <person name="Freeling M."/>
            <person name="Sankoff D."/>
            <person name="Paterson A.H."/>
            <person name="Zhu X."/>
            <person name="Yang X."/>
            <person name="Smith J.A."/>
            <person name="Cushman J.C."/>
            <person name="Paull R.E."/>
            <person name="Yu Q."/>
        </authorList>
    </citation>
    <scope>NUCLEOTIDE SEQUENCE [LARGE SCALE GENOMIC DNA]</scope>
    <source>
        <strain evidence="13">cv. F153</strain>
    </source>
</reference>
<comment type="cofactor">
    <cofactor evidence="3">
        <name>Mn(2+)</name>
        <dbReference type="ChEBI" id="CHEBI:29035"/>
    </cofactor>
</comment>
<dbReference type="SUPFAM" id="SSF52949">
    <property type="entry name" value="Macro domain-like"/>
    <property type="match status" value="1"/>
</dbReference>
<dbReference type="GO" id="GO:0006508">
    <property type="term" value="P:proteolysis"/>
    <property type="evidence" value="ECO:0007669"/>
    <property type="project" value="UniProtKB-KW"/>
</dbReference>
<dbReference type="Pfam" id="PF02789">
    <property type="entry name" value="Peptidase_M17_N"/>
    <property type="match status" value="1"/>
</dbReference>
<dbReference type="InterPro" id="IPR011356">
    <property type="entry name" value="Leucine_aapep/pepB"/>
</dbReference>
<accession>A0A6P5F9Q2</accession>
<evidence type="ECO:0000259" key="12">
    <source>
        <dbReference type="PROSITE" id="PS00631"/>
    </source>
</evidence>
<dbReference type="PANTHER" id="PTHR11963">
    <property type="entry name" value="LEUCINE AMINOPEPTIDASE-RELATED"/>
    <property type="match status" value="1"/>
</dbReference>
<dbReference type="GO" id="GO:0005737">
    <property type="term" value="C:cytoplasm"/>
    <property type="evidence" value="ECO:0007669"/>
    <property type="project" value="InterPro"/>
</dbReference>
<dbReference type="InterPro" id="IPR023042">
    <property type="entry name" value="Peptidase_M17_leu_NH2_pept"/>
</dbReference>
<dbReference type="InterPro" id="IPR008283">
    <property type="entry name" value="Peptidase_M17_N"/>
</dbReference>
<evidence type="ECO:0000256" key="7">
    <source>
        <dbReference type="ARBA" id="ARBA00022670"/>
    </source>
</evidence>
<evidence type="ECO:0000256" key="1">
    <source>
        <dbReference type="ARBA" id="ARBA00000135"/>
    </source>
</evidence>
<reference evidence="14" key="2">
    <citation type="submission" date="2025-08" db="UniProtKB">
        <authorList>
            <consortium name="RefSeq"/>
        </authorList>
    </citation>
    <scope>IDENTIFICATION</scope>
    <source>
        <tissue evidence="14">Leaf</tissue>
    </source>
</reference>
<dbReference type="AlphaFoldDB" id="A0A6P5F9Q2"/>
<dbReference type="Gene3D" id="3.40.220.10">
    <property type="entry name" value="Leucine Aminopeptidase, subunit E, domain 1"/>
    <property type="match status" value="1"/>
</dbReference>
<comment type="function">
    <text evidence="11">Presumably involved in the processing and regular turnover of intracellular proteins. Catalyzes the removal of unsubstituted N-terminal amino acids from various peptides.</text>
</comment>
<sequence length="590" mass="61264">MAGAIAPTAAASTVTVLASRLCYSSLASSAAAHRVAAAALRCPISSALLLPGRLRRGAAVRMGHSAAAARAALGLTKPNAVEAPQITFSAKEIDFAEWKGDILAVAVSEKDMSKDSNSKFENLTLKRLDEKLGGLLAEASAEEDFTGKSGQSTVLRLPGLGFKRIGLVGLGQHSPSSTTAYQGIGEAVAAVAKTAQASNVAIVFASANGVSQESKLNAASAIASGTVLGVHEDSRFKSESKKIQLKAVDIIGLGSGPELDQKLKYASDVCTGVIFGKELVNAPANVLTPGALAEEASKVASTYSDVFTATILDAEQCKELKMGSYLAVAAASSNPPHFIHLRYTPPNGDVKRKLAIVGKGLTFDSGGYNIKAGPGSMIELMKFDMGGSAATFGAAKAIGQIKPPGVEVHFIVAACENMISGTGMRPGDIVTASNGKTIEVNNTDAEGRLTLADALIYACNQGVEKIVDLATLTGACIVALGPSIAGFFTPNDDLAKEIVAASEISGEKLWRMPLEESYWESMKSGVADMVNTGGRQGGAITAALFLKQFVDEKVQWLHIDMAGPVWNDKKRAATGFGVSTLVEWVLKNSS</sequence>
<dbReference type="PROSITE" id="PS00631">
    <property type="entry name" value="CYTOSOL_AP"/>
    <property type="match status" value="1"/>
</dbReference>